<dbReference type="InterPro" id="IPR036890">
    <property type="entry name" value="HATPase_C_sf"/>
</dbReference>
<evidence type="ECO:0000259" key="12">
    <source>
        <dbReference type="Pfam" id="PF07730"/>
    </source>
</evidence>
<dbReference type="InterPro" id="IPR055558">
    <property type="entry name" value="DUF7134"/>
</dbReference>
<name>A0ABP6X8T2_9ACTN</name>
<dbReference type="InterPro" id="IPR011712">
    <property type="entry name" value="Sig_transdc_His_kin_sub3_dim/P"/>
</dbReference>
<dbReference type="SUPFAM" id="SSF55874">
    <property type="entry name" value="ATPase domain of HSP90 chaperone/DNA topoisomerase II/histidine kinase"/>
    <property type="match status" value="1"/>
</dbReference>
<dbReference type="Proteomes" id="UP001500767">
    <property type="component" value="Unassembled WGS sequence"/>
</dbReference>
<dbReference type="Pfam" id="PF23539">
    <property type="entry name" value="DUF7134"/>
    <property type="match status" value="1"/>
</dbReference>
<keyword evidence="6 14" id="KW-0418">Kinase</keyword>
<keyword evidence="5" id="KW-0547">Nucleotide-binding</keyword>
<dbReference type="InterPro" id="IPR050482">
    <property type="entry name" value="Sensor_HK_TwoCompSys"/>
</dbReference>
<evidence type="ECO:0000259" key="11">
    <source>
        <dbReference type="Pfam" id="PF02518"/>
    </source>
</evidence>
<accession>A0ABP6X8T2</accession>
<comment type="catalytic activity">
    <reaction evidence="1">
        <text>ATP + protein L-histidine = ADP + protein N-phospho-L-histidine.</text>
        <dbReference type="EC" id="2.7.13.3"/>
    </reaction>
</comment>
<keyword evidence="10" id="KW-1133">Transmembrane helix</keyword>
<evidence type="ECO:0000256" key="8">
    <source>
        <dbReference type="ARBA" id="ARBA00023012"/>
    </source>
</evidence>
<evidence type="ECO:0000313" key="15">
    <source>
        <dbReference type="Proteomes" id="UP001500767"/>
    </source>
</evidence>
<evidence type="ECO:0000256" key="10">
    <source>
        <dbReference type="SAM" id="Phobius"/>
    </source>
</evidence>
<keyword evidence="7" id="KW-0067">ATP-binding</keyword>
<feature type="coiled-coil region" evidence="9">
    <location>
        <begin position="142"/>
        <end position="179"/>
    </location>
</feature>
<keyword evidence="4" id="KW-0808">Transferase</keyword>
<keyword evidence="10" id="KW-0812">Transmembrane</keyword>
<feature type="domain" description="DUF7134" evidence="13">
    <location>
        <begin position="2"/>
        <end position="145"/>
    </location>
</feature>
<feature type="transmembrane region" description="Helical" evidence="10">
    <location>
        <begin position="87"/>
        <end position="108"/>
    </location>
</feature>
<protein>
    <recommendedName>
        <fullName evidence="2">histidine kinase</fullName>
        <ecNumber evidence="2">2.7.13.3</ecNumber>
    </recommendedName>
</protein>
<feature type="transmembrane region" description="Helical" evidence="10">
    <location>
        <begin position="120"/>
        <end position="138"/>
    </location>
</feature>
<evidence type="ECO:0000256" key="6">
    <source>
        <dbReference type="ARBA" id="ARBA00022777"/>
    </source>
</evidence>
<evidence type="ECO:0000256" key="5">
    <source>
        <dbReference type="ARBA" id="ARBA00022741"/>
    </source>
</evidence>
<keyword evidence="9" id="KW-0175">Coiled coil</keyword>
<dbReference type="InterPro" id="IPR003594">
    <property type="entry name" value="HATPase_dom"/>
</dbReference>
<dbReference type="EMBL" id="BAAAYR010000002">
    <property type="protein sequence ID" value="GAA3563235.1"/>
    <property type="molecule type" value="Genomic_DNA"/>
</dbReference>
<gene>
    <name evidence="14" type="ORF">GCM10022197_18480</name>
</gene>
<proteinExistence type="predicted"/>
<keyword evidence="8" id="KW-0902">Two-component regulatory system</keyword>
<dbReference type="Gene3D" id="3.30.565.10">
    <property type="entry name" value="Histidine kinase-like ATPase, C-terminal domain"/>
    <property type="match status" value="1"/>
</dbReference>
<keyword evidence="15" id="KW-1185">Reference proteome</keyword>
<dbReference type="PANTHER" id="PTHR24421">
    <property type="entry name" value="NITRATE/NITRITE SENSOR PROTEIN NARX-RELATED"/>
    <property type="match status" value="1"/>
</dbReference>
<reference evidence="15" key="1">
    <citation type="journal article" date="2019" name="Int. J. Syst. Evol. Microbiol.">
        <title>The Global Catalogue of Microorganisms (GCM) 10K type strain sequencing project: providing services to taxonomists for standard genome sequencing and annotation.</title>
        <authorList>
            <consortium name="The Broad Institute Genomics Platform"/>
            <consortium name="The Broad Institute Genome Sequencing Center for Infectious Disease"/>
            <person name="Wu L."/>
            <person name="Ma J."/>
        </authorList>
    </citation>
    <scope>NUCLEOTIDE SEQUENCE [LARGE SCALE GENOMIC DNA]</scope>
    <source>
        <strain evidence="15">JCM 16540</strain>
    </source>
</reference>
<evidence type="ECO:0000256" key="1">
    <source>
        <dbReference type="ARBA" id="ARBA00000085"/>
    </source>
</evidence>
<dbReference type="CDD" id="cd16917">
    <property type="entry name" value="HATPase_UhpB-NarQ-NarX-like"/>
    <property type="match status" value="1"/>
</dbReference>
<dbReference type="Pfam" id="PF07730">
    <property type="entry name" value="HisKA_3"/>
    <property type="match status" value="1"/>
</dbReference>
<evidence type="ECO:0000256" key="3">
    <source>
        <dbReference type="ARBA" id="ARBA00022553"/>
    </source>
</evidence>
<dbReference type="Gene3D" id="1.20.5.1930">
    <property type="match status" value="1"/>
</dbReference>
<keyword evidence="10" id="KW-0472">Membrane</keyword>
<dbReference type="PANTHER" id="PTHR24421:SF10">
    <property type="entry name" value="NITRATE_NITRITE SENSOR PROTEIN NARQ"/>
    <property type="match status" value="1"/>
</dbReference>
<evidence type="ECO:0000259" key="13">
    <source>
        <dbReference type="Pfam" id="PF23539"/>
    </source>
</evidence>
<dbReference type="GO" id="GO:0016301">
    <property type="term" value="F:kinase activity"/>
    <property type="evidence" value="ECO:0007669"/>
    <property type="project" value="UniProtKB-KW"/>
</dbReference>
<sequence>MAAIVLGSSAVLLKVLSPGADAVDWWFVLLVGLPLAVRRRLPRTCAVLVGVVVAVQVVVGSPVGFHDAALLVALATLTGWTSRREGLVGLGVAVLLVAGAALTPWWSWIDVRVGPDPRTAHVLGMLGGFVLLAAAWAYGEQVRHAREGAAALRERAARIEREREQQAELAAAAERARIAREMHDVVAHGLSVMVLQAEGARYSLPADATVSRAALEEVARTGRTAIGEMRQLLGLLRSGPAGEAASTTLPAPGLDDLDALVAQARTTGATVVLSRAGDLGRVPPVVALTAYRVVQEALTNARRHGGDHVEVDLVADAAELVVRVHDDGRTGEDGSDGPPGLGLVGLRERVAAAGGRASAAADPRGGFTVEVGLPLDPAAAAPVVSR</sequence>
<evidence type="ECO:0000256" key="9">
    <source>
        <dbReference type="SAM" id="Coils"/>
    </source>
</evidence>
<evidence type="ECO:0000313" key="14">
    <source>
        <dbReference type="EMBL" id="GAA3563235.1"/>
    </source>
</evidence>
<feature type="domain" description="Signal transduction histidine kinase subgroup 3 dimerisation and phosphoacceptor" evidence="12">
    <location>
        <begin position="174"/>
        <end position="239"/>
    </location>
</feature>
<feature type="transmembrane region" description="Helical" evidence="10">
    <location>
        <begin position="46"/>
        <end position="75"/>
    </location>
</feature>
<dbReference type="EC" id="2.7.13.3" evidence="2"/>
<keyword evidence="3" id="KW-0597">Phosphoprotein</keyword>
<feature type="domain" description="Histidine kinase/HSP90-like ATPase" evidence="11">
    <location>
        <begin position="289"/>
        <end position="376"/>
    </location>
</feature>
<dbReference type="Pfam" id="PF02518">
    <property type="entry name" value="HATPase_c"/>
    <property type="match status" value="1"/>
</dbReference>
<evidence type="ECO:0000256" key="2">
    <source>
        <dbReference type="ARBA" id="ARBA00012438"/>
    </source>
</evidence>
<organism evidence="14 15">
    <name type="scientific">Microlunatus spumicola</name>
    <dbReference type="NCBI Taxonomy" id="81499"/>
    <lineage>
        <taxon>Bacteria</taxon>
        <taxon>Bacillati</taxon>
        <taxon>Actinomycetota</taxon>
        <taxon>Actinomycetes</taxon>
        <taxon>Propionibacteriales</taxon>
        <taxon>Propionibacteriaceae</taxon>
        <taxon>Microlunatus</taxon>
    </lineage>
</organism>
<evidence type="ECO:0000256" key="7">
    <source>
        <dbReference type="ARBA" id="ARBA00022840"/>
    </source>
</evidence>
<comment type="caution">
    <text evidence="14">The sequence shown here is derived from an EMBL/GenBank/DDBJ whole genome shotgun (WGS) entry which is preliminary data.</text>
</comment>
<evidence type="ECO:0000256" key="4">
    <source>
        <dbReference type="ARBA" id="ARBA00022679"/>
    </source>
</evidence>